<comment type="pathway">
    <text evidence="2 12">Amino-acid biosynthesis; L-histidine biosynthesis; L-histidine from 5-phospho-alpha-D-ribose 1-diphosphate: step 5/9.</text>
</comment>
<keyword evidence="7 12" id="KW-0315">Glutamine amidotransferase</keyword>
<proteinExistence type="inferred from homology"/>
<dbReference type="SUPFAM" id="SSF52317">
    <property type="entry name" value="Class I glutamine amidotransferase-like"/>
    <property type="match status" value="1"/>
</dbReference>
<keyword evidence="9 12" id="KW-0456">Lyase</keyword>
<dbReference type="NCBIfam" id="TIGR01855">
    <property type="entry name" value="IMP_synth_hisH"/>
    <property type="match status" value="1"/>
</dbReference>
<keyword evidence="4 12" id="KW-0963">Cytoplasm</keyword>
<dbReference type="GO" id="GO:0000107">
    <property type="term" value="F:imidazoleglycerol-phosphate synthase activity"/>
    <property type="evidence" value="ECO:0007669"/>
    <property type="project" value="UniProtKB-UniRule"/>
</dbReference>
<evidence type="ECO:0000256" key="13">
    <source>
        <dbReference type="PIRSR" id="PIRSR000495-1"/>
    </source>
</evidence>
<evidence type="ECO:0000256" key="5">
    <source>
        <dbReference type="ARBA" id="ARBA00022605"/>
    </source>
</evidence>
<dbReference type="GO" id="GO:0000105">
    <property type="term" value="P:L-histidine biosynthetic process"/>
    <property type="evidence" value="ECO:0007669"/>
    <property type="project" value="UniProtKB-UniRule"/>
</dbReference>
<name>A0A5N0T8N8_9GAMM</name>
<dbReference type="EC" id="3.5.1.2" evidence="12"/>
<dbReference type="UniPathway" id="UPA00031">
    <property type="reaction ID" value="UER00010"/>
</dbReference>
<dbReference type="PANTHER" id="PTHR42701:SF1">
    <property type="entry name" value="IMIDAZOLE GLYCEROL PHOSPHATE SYNTHASE SUBUNIT HISH"/>
    <property type="match status" value="1"/>
</dbReference>
<dbReference type="EMBL" id="VYXP01000005">
    <property type="protein sequence ID" value="KAA9131385.1"/>
    <property type="molecule type" value="Genomic_DNA"/>
</dbReference>
<evidence type="ECO:0000313" key="16">
    <source>
        <dbReference type="Proteomes" id="UP000325372"/>
    </source>
</evidence>
<dbReference type="PANTHER" id="PTHR42701">
    <property type="entry name" value="IMIDAZOLE GLYCEROL PHOSPHATE SYNTHASE SUBUNIT HISH"/>
    <property type="match status" value="1"/>
</dbReference>
<evidence type="ECO:0000256" key="8">
    <source>
        <dbReference type="ARBA" id="ARBA00023102"/>
    </source>
</evidence>
<feature type="active site" evidence="12 13">
    <location>
        <position position="180"/>
    </location>
</feature>
<reference evidence="15 16" key="1">
    <citation type="submission" date="2019-09" db="EMBL/GenBank/DDBJ databases">
        <title>Wenzhouxiangella sp. Genome sequencing and assembly.</title>
        <authorList>
            <person name="Zhang R."/>
        </authorList>
    </citation>
    <scope>NUCLEOTIDE SEQUENCE [LARGE SCALE GENOMIC DNA]</scope>
    <source>
        <strain evidence="15 16">W260</strain>
    </source>
</reference>
<feature type="domain" description="Glutamine amidotransferase" evidence="14">
    <location>
        <begin position="5"/>
        <end position="194"/>
    </location>
</feature>
<keyword evidence="6 12" id="KW-0378">Hydrolase</keyword>
<protein>
    <recommendedName>
        <fullName evidence="12">Imidazole glycerol phosphate synthase subunit HisH</fullName>
        <ecNumber evidence="12">4.3.2.10</ecNumber>
    </recommendedName>
    <alternativeName>
        <fullName evidence="12">IGP synthase glutaminase subunit</fullName>
        <ecNumber evidence="12">3.5.1.2</ecNumber>
    </alternativeName>
    <alternativeName>
        <fullName evidence="12">IGP synthase subunit HisH</fullName>
    </alternativeName>
    <alternativeName>
        <fullName evidence="12">ImGP synthase subunit HisH</fullName>
        <shortName evidence="12">IGPS subunit HisH</shortName>
    </alternativeName>
</protein>
<dbReference type="Gene3D" id="3.40.50.880">
    <property type="match status" value="1"/>
</dbReference>
<dbReference type="CDD" id="cd01748">
    <property type="entry name" value="GATase1_IGP_Synthase"/>
    <property type="match status" value="1"/>
</dbReference>
<dbReference type="GO" id="GO:0005737">
    <property type="term" value="C:cytoplasm"/>
    <property type="evidence" value="ECO:0007669"/>
    <property type="project" value="UniProtKB-SubCell"/>
</dbReference>
<feature type="active site" evidence="12 13">
    <location>
        <position position="178"/>
    </location>
</feature>
<dbReference type="FunFam" id="3.40.50.880:FF:000009">
    <property type="entry name" value="Imidazole glycerol phosphate synthase subunit HisH"/>
    <property type="match status" value="1"/>
</dbReference>
<evidence type="ECO:0000256" key="3">
    <source>
        <dbReference type="ARBA" id="ARBA00011152"/>
    </source>
</evidence>
<evidence type="ECO:0000256" key="7">
    <source>
        <dbReference type="ARBA" id="ARBA00022962"/>
    </source>
</evidence>
<keyword evidence="5 12" id="KW-0028">Amino-acid biosynthesis</keyword>
<feature type="active site" description="Nucleophile" evidence="12 13">
    <location>
        <position position="77"/>
    </location>
</feature>
<evidence type="ECO:0000259" key="14">
    <source>
        <dbReference type="Pfam" id="PF00117"/>
    </source>
</evidence>
<keyword evidence="16" id="KW-1185">Reference proteome</keyword>
<dbReference type="InterPro" id="IPR029062">
    <property type="entry name" value="Class_I_gatase-like"/>
</dbReference>
<dbReference type="PROSITE" id="PS51273">
    <property type="entry name" value="GATASE_TYPE_1"/>
    <property type="match status" value="1"/>
</dbReference>
<comment type="subcellular location">
    <subcellularLocation>
        <location evidence="1 12">Cytoplasm</location>
    </subcellularLocation>
</comment>
<comment type="catalytic activity">
    <reaction evidence="11 12">
        <text>L-glutamine + H2O = L-glutamate + NH4(+)</text>
        <dbReference type="Rhea" id="RHEA:15889"/>
        <dbReference type="ChEBI" id="CHEBI:15377"/>
        <dbReference type="ChEBI" id="CHEBI:28938"/>
        <dbReference type="ChEBI" id="CHEBI:29985"/>
        <dbReference type="ChEBI" id="CHEBI:58359"/>
        <dbReference type="EC" id="3.5.1.2"/>
    </reaction>
</comment>
<gene>
    <name evidence="12 15" type="primary">hisH</name>
    <name evidence="15" type="ORF">F3N42_08675</name>
</gene>
<dbReference type="PIRSF" id="PIRSF000495">
    <property type="entry name" value="Amidotransf_hisH"/>
    <property type="match status" value="1"/>
</dbReference>
<dbReference type="HAMAP" id="MF_00278">
    <property type="entry name" value="HisH"/>
    <property type="match status" value="1"/>
</dbReference>
<evidence type="ECO:0000256" key="12">
    <source>
        <dbReference type="HAMAP-Rule" id="MF_00278"/>
    </source>
</evidence>
<evidence type="ECO:0000256" key="4">
    <source>
        <dbReference type="ARBA" id="ARBA00022490"/>
    </source>
</evidence>
<dbReference type="RefSeq" id="WP_150864035.1">
    <property type="nucleotide sequence ID" value="NZ_VYXP01000005.1"/>
</dbReference>
<evidence type="ECO:0000256" key="6">
    <source>
        <dbReference type="ARBA" id="ARBA00022801"/>
    </source>
</evidence>
<dbReference type="EC" id="4.3.2.10" evidence="12"/>
<evidence type="ECO:0000256" key="9">
    <source>
        <dbReference type="ARBA" id="ARBA00023239"/>
    </source>
</evidence>
<dbReference type="InterPro" id="IPR017926">
    <property type="entry name" value="GATASE"/>
</dbReference>
<comment type="function">
    <text evidence="12">IGPS catalyzes the conversion of PRFAR and glutamine to IGP, AICAR and glutamate. The HisH subunit catalyzes the hydrolysis of glutamine to glutamate and ammonia as part of the synthesis of IGP and AICAR. The resulting ammonia molecule is channeled to the active site of HisF.</text>
</comment>
<dbReference type="Pfam" id="PF00117">
    <property type="entry name" value="GATase"/>
    <property type="match status" value="1"/>
</dbReference>
<comment type="caution">
    <text evidence="15">The sequence shown here is derived from an EMBL/GenBank/DDBJ whole genome shotgun (WGS) entry which is preliminary data.</text>
</comment>
<evidence type="ECO:0000256" key="11">
    <source>
        <dbReference type="ARBA" id="ARBA00049534"/>
    </source>
</evidence>
<comment type="subunit">
    <text evidence="3 12">Heterodimer of HisH and HisF.</text>
</comment>
<evidence type="ECO:0000256" key="1">
    <source>
        <dbReference type="ARBA" id="ARBA00004496"/>
    </source>
</evidence>
<dbReference type="GO" id="GO:0004359">
    <property type="term" value="F:glutaminase activity"/>
    <property type="evidence" value="ECO:0007669"/>
    <property type="project" value="UniProtKB-EC"/>
</dbReference>
<dbReference type="AlphaFoldDB" id="A0A5N0T8N8"/>
<evidence type="ECO:0000256" key="10">
    <source>
        <dbReference type="ARBA" id="ARBA00047838"/>
    </source>
</evidence>
<dbReference type="Proteomes" id="UP000325372">
    <property type="component" value="Unassembled WGS sequence"/>
</dbReference>
<organism evidence="15 16">
    <name type="scientific">Marinihelvus fidelis</name>
    <dbReference type="NCBI Taxonomy" id="2613842"/>
    <lineage>
        <taxon>Bacteria</taxon>
        <taxon>Pseudomonadati</taxon>
        <taxon>Pseudomonadota</taxon>
        <taxon>Gammaproteobacteria</taxon>
        <taxon>Chromatiales</taxon>
        <taxon>Wenzhouxiangellaceae</taxon>
        <taxon>Marinihelvus</taxon>
    </lineage>
</organism>
<accession>A0A5N0T8N8</accession>
<sequence>MSLAIIDSGGANIASVMFALRRLGAEPVFTADAEVIRRADRVILPGVGAAGAAMARLREHGLVDTIRALTQPVLGICLGMQLLYESSSEGDTDCLGLVPGRLERLPAAPDRRVPHMGWSRTTVVNNDGLLAGLDSAPWFYFVHSYAAPVNDCTVATGQHGPAFTAITRRGNFRGAQFHPERSAAAGSKLLKNFLQMT</sequence>
<evidence type="ECO:0000313" key="15">
    <source>
        <dbReference type="EMBL" id="KAA9131385.1"/>
    </source>
</evidence>
<evidence type="ECO:0000256" key="2">
    <source>
        <dbReference type="ARBA" id="ARBA00005091"/>
    </source>
</evidence>
<comment type="catalytic activity">
    <reaction evidence="10 12">
        <text>5-[(5-phospho-1-deoxy-D-ribulos-1-ylimino)methylamino]-1-(5-phospho-beta-D-ribosyl)imidazole-4-carboxamide + L-glutamine = D-erythro-1-(imidazol-4-yl)glycerol 3-phosphate + 5-amino-1-(5-phospho-beta-D-ribosyl)imidazole-4-carboxamide + L-glutamate + H(+)</text>
        <dbReference type="Rhea" id="RHEA:24793"/>
        <dbReference type="ChEBI" id="CHEBI:15378"/>
        <dbReference type="ChEBI" id="CHEBI:29985"/>
        <dbReference type="ChEBI" id="CHEBI:58278"/>
        <dbReference type="ChEBI" id="CHEBI:58359"/>
        <dbReference type="ChEBI" id="CHEBI:58475"/>
        <dbReference type="ChEBI" id="CHEBI:58525"/>
        <dbReference type="EC" id="4.3.2.10"/>
    </reaction>
</comment>
<keyword evidence="8 12" id="KW-0368">Histidine biosynthesis</keyword>
<dbReference type="GO" id="GO:0016829">
    <property type="term" value="F:lyase activity"/>
    <property type="evidence" value="ECO:0007669"/>
    <property type="project" value="UniProtKB-KW"/>
</dbReference>
<dbReference type="InterPro" id="IPR010139">
    <property type="entry name" value="Imidazole-glycPsynth_HisH"/>
</dbReference>